<evidence type="ECO:0000313" key="9">
    <source>
        <dbReference type="EMBL" id="ERH17563.1"/>
    </source>
</evidence>
<reference evidence="9 10" key="1">
    <citation type="submission" date="2013-06" db="EMBL/GenBank/DDBJ databases">
        <authorList>
            <person name="Weinstock G."/>
            <person name="Sodergren E."/>
            <person name="Lobos E.A."/>
            <person name="Fulton L."/>
            <person name="Fulton R."/>
            <person name="Courtney L."/>
            <person name="Fronick C."/>
            <person name="O'Laughlin M."/>
            <person name="Godfrey J."/>
            <person name="Wilson R.M."/>
            <person name="Miner T."/>
            <person name="Farmer C."/>
            <person name="Delehaunty K."/>
            <person name="Cordes M."/>
            <person name="Minx P."/>
            <person name="Tomlinson C."/>
            <person name="Chen J."/>
            <person name="Wollam A."/>
            <person name="Pepin K.H."/>
            <person name="Bhonagiri V."/>
            <person name="Zhang X."/>
            <person name="Warren W."/>
            <person name="Mitreva M."/>
            <person name="Mardis E.R."/>
            <person name="Wilson R.K."/>
        </authorList>
    </citation>
    <scope>NUCLEOTIDE SEQUENCE [LARGE SCALE GENOMIC DNA]</scope>
    <source>
        <strain evidence="9 10">F0510</strain>
    </source>
</reference>
<organism evidence="9 10">
    <name type="scientific">Actinomyces johnsonii F0510</name>
    <dbReference type="NCBI Taxonomy" id="1227262"/>
    <lineage>
        <taxon>Bacteria</taxon>
        <taxon>Bacillati</taxon>
        <taxon>Actinomycetota</taxon>
        <taxon>Actinomycetes</taxon>
        <taxon>Actinomycetales</taxon>
        <taxon>Actinomycetaceae</taxon>
        <taxon>Actinomyces</taxon>
    </lineage>
</organism>
<dbReference type="PANTHER" id="PTHR43229">
    <property type="entry name" value="NODULATION PROTEIN J"/>
    <property type="match status" value="1"/>
</dbReference>
<dbReference type="PATRIC" id="fig|1227262.3.peg.1934"/>
<feature type="transmembrane region" description="Helical" evidence="6">
    <location>
        <begin position="196"/>
        <end position="215"/>
    </location>
</feature>
<dbReference type="InterPro" id="IPR013525">
    <property type="entry name" value="ABC2_TM"/>
</dbReference>
<dbReference type="PANTHER" id="PTHR43229:SF2">
    <property type="entry name" value="NODULATION PROTEIN J"/>
    <property type="match status" value="1"/>
</dbReference>
<dbReference type="PIRSF" id="PIRSF006648">
    <property type="entry name" value="DrrB"/>
    <property type="match status" value="1"/>
</dbReference>
<feature type="transmembrane region" description="Helical" evidence="6">
    <location>
        <begin position="261"/>
        <end position="280"/>
    </location>
</feature>
<name>U1RD12_9ACTO</name>
<evidence type="ECO:0000256" key="1">
    <source>
        <dbReference type="ARBA" id="ARBA00004141"/>
    </source>
</evidence>
<accession>U1RD12</accession>
<feature type="transmembrane region" description="Helical" evidence="6">
    <location>
        <begin position="51"/>
        <end position="69"/>
    </location>
</feature>
<gene>
    <name evidence="9" type="ORF">HMPREF1549_02367</name>
</gene>
<feature type="domain" description="ABC transmembrane type-2" evidence="8">
    <location>
        <begin position="48"/>
        <end position="283"/>
    </location>
</feature>
<sequence length="287" mass="29912">MTTAALNPRTPAARGTRGTRTVQRPGSAAAAVLTLSWAGLVGFVREPMAFVMGLLYPLFMLILFNAVFPGEMNGGITFGEYMLPAMITMGVLMTCMQILAISVAAERESGELKRLAVLPVPAWAYVAAKCLANVVLSVLNIVVLIGVGGLALGLSLPTRAASWGLAALALVLTIGACTALGLAIGRCCPSSRAASGILTPIIIILQFVSGLFLPLSQLPAWMVHGFSILPVRWSAELMREAFLPASAAAVEPTGTWETGKGLAVVAAWLVGGVVAAVVITRRDTVDR</sequence>
<dbReference type="PROSITE" id="PS51012">
    <property type="entry name" value="ABC_TM2"/>
    <property type="match status" value="1"/>
</dbReference>
<keyword evidence="4 6" id="KW-0472">Membrane</keyword>
<dbReference type="InterPro" id="IPR000412">
    <property type="entry name" value="ABC_2_transport"/>
</dbReference>
<evidence type="ECO:0000256" key="7">
    <source>
        <dbReference type="SAM" id="MobiDB-lite"/>
    </source>
</evidence>
<feature type="region of interest" description="Disordered" evidence="7">
    <location>
        <begin position="1"/>
        <end position="22"/>
    </location>
</feature>
<dbReference type="AlphaFoldDB" id="U1RD12"/>
<feature type="transmembrane region" description="Helical" evidence="6">
    <location>
        <begin position="81"/>
        <end position="105"/>
    </location>
</feature>
<keyword evidence="5" id="KW-0046">Antibiotic resistance</keyword>
<dbReference type="EMBL" id="AWSD01000267">
    <property type="protein sequence ID" value="ERH17563.1"/>
    <property type="molecule type" value="Genomic_DNA"/>
</dbReference>
<evidence type="ECO:0000256" key="4">
    <source>
        <dbReference type="ARBA" id="ARBA00023136"/>
    </source>
</evidence>
<evidence type="ECO:0000256" key="3">
    <source>
        <dbReference type="ARBA" id="ARBA00022989"/>
    </source>
</evidence>
<comment type="caution">
    <text evidence="9">The sequence shown here is derived from an EMBL/GenBank/DDBJ whole genome shotgun (WGS) entry which is preliminary data.</text>
</comment>
<feature type="transmembrane region" description="Helical" evidence="6">
    <location>
        <begin position="26"/>
        <end position="44"/>
    </location>
</feature>
<feature type="transmembrane region" description="Helical" evidence="6">
    <location>
        <begin position="160"/>
        <end position="184"/>
    </location>
</feature>
<proteinExistence type="inferred from homology"/>
<dbReference type="GO" id="GO:0046677">
    <property type="term" value="P:response to antibiotic"/>
    <property type="evidence" value="ECO:0007669"/>
    <property type="project" value="UniProtKB-KW"/>
</dbReference>
<evidence type="ECO:0000259" key="8">
    <source>
        <dbReference type="PROSITE" id="PS51012"/>
    </source>
</evidence>
<evidence type="ECO:0000256" key="6">
    <source>
        <dbReference type="RuleBase" id="RU361157"/>
    </source>
</evidence>
<evidence type="ECO:0000256" key="5">
    <source>
        <dbReference type="ARBA" id="ARBA00023251"/>
    </source>
</evidence>
<dbReference type="OrthoDB" id="9786643at2"/>
<keyword evidence="2 6" id="KW-0812">Transmembrane</keyword>
<comment type="subcellular location">
    <subcellularLocation>
        <location evidence="6">Cell membrane</location>
        <topology evidence="6">Multi-pass membrane protein</topology>
    </subcellularLocation>
    <subcellularLocation>
        <location evidence="1">Membrane</location>
        <topology evidence="1">Multi-pass membrane protein</topology>
    </subcellularLocation>
</comment>
<evidence type="ECO:0000256" key="2">
    <source>
        <dbReference type="ARBA" id="ARBA00022692"/>
    </source>
</evidence>
<keyword evidence="6" id="KW-1003">Cell membrane</keyword>
<evidence type="ECO:0000313" key="10">
    <source>
        <dbReference type="Proteomes" id="UP000016498"/>
    </source>
</evidence>
<keyword evidence="6" id="KW-0813">Transport</keyword>
<protein>
    <recommendedName>
        <fullName evidence="6">Transport permease protein</fullName>
    </recommendedName>
</protein>
<dbReference type="GO" id="GO:0043190">
    <property type="term" value="C:ATP-binding cassette (ABC) transporter complex"/>
    <property type="evidence" value="ECO:0007669"/>
    <property type="project" value="InterPro"/>
</dbReference>
<feature type="compositionally biased region" description="Low complexity" evidence="7">
    <location>
        <begin position="8"/>
        <end position="21"/>
    </location>
</feature>
<keyword evidence="3 6" id="KW-1133">Transmembrane helix</keyword>
<dbReference type="InterPro" id="IPR051784">
    <property type="entry name" value="Nod_factor_ABC_transporter"/>
</dbReference>
<comment type="similarity">
    <text evidence="6">Belongs to the ABC-2 integral membrane protein family.</text>
</comment>
<dbReference type="InterPro" id="IPR047817">
    <property type="entry name" value="ABC2_TM_bact-type"/>
</dbReference>
<feature type="transmembrane region" description="Helical" evidence="6">
    <location>
        <begin position="126"/>
        <end position="154"/>
    </location>
</feature>
<dbReference type="GO" id="GO:0140359">
    <property type="term" value="F:ABC-type transporter activity"/>
    <property type="evidence" value="ECO:0007669"/>
    <property type="project" value="InterPro"/>
</dbReference>
<dbReference type="RefSeq" id="WP_021606974.1">
    <property type="nucleotide sequence ID" value="NZ_KE951742.1"/>
</dbReference>
<dbReference type="Pfam" id="PF01061">
    <property type="entry name" value="ABC2_membrane"/>
    <property type="match status" value="1"/>
</dbReference>
<dbReference type="Proteomes" id="UP000016498">
    <property type="component" value="Unassembled WGS sequence"/>
</dbReference>
<dbReference type="HOGENOM" id="CLU_039483_4_0_11"/>